<gene>
    <name evidence="3" type="ORF">RDB_LOCUS107881</name>
</gene>
<feature type="signal peptide" evidence="1">
    <location>
        <begin position="1"/>
        <end position="19"/>
    </location>
</feature>
<dbReference type="GO" id="GO:0003676">
    <property type="term" value="F:nucleic acid binding"/>
    <property type="evidence" value="ECO:0007669"/>
    <property type="project" value="InterPro"/>
</dbReference>
<feature type="domain" description="DDE-1" evidence="2">
    <location>
        <begin position="20"/>
        <end position="81"/>
    </location>
</feature>
<dbReference type="Proteomes" id="UP000663846">
    <property type="component" value="Unassembled WGS sequence"/>
</dbReference>
<keyword evidence="1" id="KW-0732">Signal</keyword>
<dbReference type="InterPro" id="IPR004875">
    <property type="entry name" value="DDE_SF_endonuclease_dom"/>
</dbReference>
<dbReference type="EMBL" id="CAJMWS010000327">
    <property type="protein sequence ID" value="CAE6431801.1"/>
    <property type="molecule type" value="Genomic_DNA"/>
</dbReference>
<evidence type="ECO:0000313" key="3">
    <source>
        <dbReference type="EMBL" id="CAE6431801.1"/>
    </source>
</evidence>
<evidence type="ECO:0000259" key="2">
    <source>
        <dbReference type="Pfam" id="PF03184"/>
    </source>
</evidence>
<dbReference type="AlphaFoldDB" id="A0A8H2XMR1"/>
<comment type="caution">
    <text evidence="3">The sequence shown here is derived from an EMBL/GenBank/DDBJ whole genome shotgun (WGS) entry which is preliminary data.</text>
</comment>
<feature type="chain" id="PRO_5034425781" description="DDE-1 domain-containing protein" evidence="1">
    <location>
        <begin position="20"/>
        <end position="105"/>
    </location>
</feature>
<dbReference type="Pfam" id="PF03184">
    <property type="entry name" value="DDE_1"/>
    <property type="match status" value="1"/>
</dbReference>
<organism evidence="3 4">
    <name type="scientific">Rhizoctonia solani</name>
    <dbReference type="NCBI Taxonomy" id="456999"/>
    <lineage>
        <taxon>Eukaryota</taxon>
        <taxon>Fungi</taxon>
        <taxon>Dikarya</taxon>
        <taxon>Basidiomycota</taxon>
        <taxon>Agaricomycotina</taxon>
        <taxon>Agaricomycetes</taxon>
        <taxon>Cantharellales</taxon>
        <taxon>Ceratobasidiaceae</taxon>
        <taxon>Rhizoctonia</taxon>
    </lineage>
</organism>
<sequence length="105" mass="11917">MLFHLGAFHRFLCTAAVSAGPMDAGIIKNFKGNYCKLLIKCALDLDMQGVADHYKVNQLQSMRMLTRVWEGVSESAIKNCWRHTGILPEDNYQEEPQDAFARARL</sequence>
<proteinExistence type="predicted"/>
<name>A0A8H2XMR1_9AGAM</name>
<accession>A0A8H2XMR1</accession>
<reference evidence="3" key="1">
    <citation type="submission" date="2021-01" db="EMBL/GenBank/DDBJ databases">
        <authorList>
            <person name="Kaushik A."/>
        </authorList>
    </citation>
    <scope>NUCLEOTIDE SEQUENCE</scope>
    <source>
        <strain evidence="3">AG1-1C</strain>
    </source>
</reference>
<evidence type="ECO:0000313" key="4">
    <source>
        <dbReference type="Proteomes" id="UP000663846"/>
    </source>
</evidence>
<evidence type="ECO:0000256" key="1">
    <source>
        <dbReference type="SAM" id="SignalP"/>
    </source>
</evidence>
<protein>
    <recommendedName>
        <fullName evidence="2">DDE-1 domain-containing protein</fullName>
    </recommendedName>
</protein>